<dbReference type="SUPFAM" id="SSF51735">
    <property type="entry name" value="NAD(P)-binding Rossmann-fold domains"/>
    <property type="match status" value="1"/>
</dbReference>
<comment type="similarity">
    <text evidence="1 3">Belongs to the short-chain dehydrogenases/reductases (SDR) family.</text>
</comment>
<dbReference type="EMBL" id="CAJOBA010091367">
    <property type="protein sequence ID" value="CAF4486035.1"/>
    <property type="molecule type" value="Genomic_DNA"/>
</dbReference>
<dbReference type="PANTHER" id="PTHR42901:SF1">
    <property type="entry name" value="ALCOHOL DEHYDROGENASE"/>
    <property type="match status" value="1"/>
</dbReference>
<proteinExistence type="inferred from homology"/>
<dbReference type="PRINTS" id="PR00081">
    <property type="entry name" value="GDHRDH"/>
</dbReference>
<evidence type="ECO:0008006" key="6">
    <source>
        <dbReference type="Google" id="ProtNLM"/>
    </source>
</evidence>
<dbReference type="AlphaFoldDB" id="A0A8S2XBB4"/>
<accession>A0A8S2XBB4</accession>
<dbReference type="InterPro" id="IPR036291">
    <property type="entry name" value="NAD(P)-bd_dom_sf"/>
</dbReference>
<dbReference type="GO" id="GO:0016491">
    <property type="term" value="F:oxidoreductase activity"/>
    <property type="evidence" value="ECO:0007669"/>
    <property type="project" value="UniProtKB-KW"/>
</dbReference>
<evidence type="ECO:0000313" key="5">
    <source>
        <dbReference type="Proteomes" id="UP000682733"/>
    </source>
</evidence>
<organism evidence="4 5">
    <name type="scientific">Didymodactylos carnosus</name>
    <dbReference type="NCBI Taxonomy" id="1234261"/>
    <lineage>
        <taxon>Eukaryota</taxon>
        <taxon>Metazoa</taxon>
        <taxon>Spiralia</taxon>
        <taxon>Gnathifera</taxon>
        <taxon>Rotifera</taxon>
        <taxon>Eurotatoria</taxon>
        <taxon>Bdelloidea</taxon>
        <taxon>Philodinida</taxon>
        <taxon>Philodinidae</taxon>
        <taxon>Didymodactylos</taxon>
    </lineage>
</organism>
<evidence type="ECO:0000256" key="1">
    <source>
        <dbReference type="ARBA" id="ARBA00006484"/>
    </source>
</evidence>
<name>A0A8S2XBB4_9BILA</name>
<evidence type="ECO:0000313" key="4">
    <source>
        <dbReference type="EMBL" id="CAF4486035.1"/>
    </source>
</evidence>
<protein>
    <recommendedName>
        <fullName evidence="6">Oxidoreductase</fullName>
    </recommendedName>
</protein>
<evidence type="ECO:0000256" key="3">
    <source>
        <dbReference type="RuleBase" id="RU000363"/>
    </source>
</evidence>
<sequence length="217" mass="24080">SRSEKDLSDVAQELKVKYNCPSTIVIPKDLSCVGAAKELYDETQRQGLQINVLVNNAGIGESGLFWQIPFEKDLEMIQLNVVSLVHLTKLYLPQMLQHNEGRILQLGSIASFQPNPYLSVYSATKAFISNFCDAMIHELKDSKVTMTLLVPGPTETDFFNKAQADDTKAGQSKHQDDAEKVAKQGYDSLMKGEHRAYGSTLRHAQVAIGQLLPNELV</sequence>
<feature type="non-terminal residue" evidence="4">
    <location>
        <position position="217"/>
    </location>
</feature>
<feature type="non-terminal residue" evidence="4">
    <location>
        <position position="1"/>
    </location>
</feature>
<dbReference type="InterPro" id="IPR002347">
    <property type="entry name" value="SDR_fam"/>
</dbReference>
<evidence type="ECO:0000256" key="2">
    <source>
        <dbReference type="ARBA" id="ARBA00023002"/>
    </source>
</evidence>
<dbReference type="PANTHER" id="PTHR42901">
    <property type="entry name" value="ALCOHOL DEHYDROGENASE"/>
    <property type="match status" value="1"/>
</dbReference>
<comment type="caution">
    <text evidence="4">The sequence shown here is derived from an EMBL/GenBank/DDBJ whole genome shotgun (WGS) entry which is preliminary data.</text>
</comment>
<dbReference type="CDD" id="cd05233">
    <property type="entry name" value="SDR_c"/>
    <property type="match status" value="1"/>
</dbReference>
<keyword evidence="2" id="KW-0560">Oxidoreductase</keyword>
<dbReference type="Proteomes" id="UP000682733">
    <property type="component" value="Unassembled WGS sequence"/>
</dbReference>
<dbReference type="PRINTS" id="PR00080">
    <property type="entry name" value="SDRFAMILY"/>
</dbReference>
<dbReference type="Pfam" id="PF00106">
    <property type="entry name" value="adh_short"/>
    <property type="match status" value="1"/>
</dbReference>
<dbReference type="Gene3D" id="3.40.50.720">
    <property type="entry name" value="NAD(P)-binding Rossmann-like Domain"/>
    <property type="match status" value="1"/>
</dbReference>
<gene>
    <name evidence="4" type="ORF">TMI583_LOCUS47357</name>
</gene>
<reference evidence="4" key="1">
    <citation type="submission" date="2021-02" db="EMBL/GenBank/DDBJ databases">
        <authorList>
            <person name="Nowell W R."/>
        </authorList>
    </citation>
    <scope>NUCLEOTIDE SEQUENCE</scope>
</reference>